<accession>A0A9D2EPL9</accession>
<dbReference type="SFLD" id="SFLDG01129">
    <property type="entry name" value="C1.5:_HAD__Beta-PGM__Phosphata"/>
    <property type="match status" value="1"/>
</dbReference>
<evidence type="ECO:0000313" key="2">
    <source>
        <dbReference type="Proteomes" id="UP000824048"/>
    </source>
</evidence>
<reference evidence="1" key="1">
    <citation type="journal article" date="2021" name="PeerJ">
        <title>Extensive microbial diversity within the chicken gut microbiome revealed by metagenomics and culture.</title>
        <authorList>
            <person name="Gilroy R."/>
            <person name="Ravi A."/>
            <person name="Getino M."/>
            <person name="Pursley I."/>
            <person name="Horton D.L."/>
            <person name="Alikhan N.F."/>
            <person name="Baker D."/>
            <person name="Gharbi K."/>
            <person name="Hall N."/>
            <person name="Watson M."/>
            <person name="Adriaenssens E.M."/>
            <person name="Foster-Nyarko E."/>
            <person name="Jarju S."/>
            <person name="Secka A."/>
            <person name="Antonio M."/>
            <person name="Oren A."/>
            <person name="Chaudhuri R.R."/>
            <person name="La Ragione R."/>
            <person name="Hildebrand F."/>
            <person name="Pallen M.J."/>
        </authorList>
    </citation>
    <scope>NUCLEOTIDE SEQUENCE</scope>
    <source>
        <strain evidence="1">ChiSxjej1B13-11774</strain>
    </source>
</reference>
<dbReference type="GO" id="GO:0004713">
    <property type="term" value="F:protein tyrosine kinase activity"/>
    <property type="evidence" value="ECO:0007669"/>
    <property type="project" value="TreeGrafter"/>
</dbReference>
<dbReference type="Gene3D" id="3.40.50.1000">
    <property type="entry name" value="HAD superfamily/HAD-like"/>
    <property type="match status" value="1"/>
</dbReference>
<dbReference type="InterPro" id="IPR036412">
    <property type="entry name" value="HAD-like_sf"/>
</dbReference>
<reference evidence="1" key="2">
    <citation type="submission" date="2021-04" db="EMBL/GenBank/DDBJ databases">
        <authorList>
            <person name="Gilroy R."/>
        </authorList>
    </citation>
    <scope>NUCLEOTIDE SEQUENCE</scope>
    <source>
        <strain evidence="1">ChiSxjej1B13-11774</strain>
    </source>
</reference>
<dbReference type="Gene3D" id="1.10.150.240">
    <property type="entry name" value="Putative phosphatase, domain 2"/>
    <property type="match status" value="1"/>
</dbReference>
<organism evidence="1 2">
    <name type="scientific">Candidatus Gemmiger excrementigallinarum</name>
    <dbReference type="NCBI Taxonomy" id="2838609"/>
    <lineage>
        <taxon>Bacteria</taxon>
        <taxon>Bacillati</taxon>
        <taxon>Bacillota</taxon>
        <taxon>Clostridia</taxon>
        <taxon>Eubacteriales</taxon>
        <taxon>Gemmiger</taxon>
    </lineage>
</organism>
<dbReference type="InterPro" id="IPR023214">
    <property type="entry name" value="HAD_sf"/>
</dbReference>
<dbReference type="PANTHER" id="PTHR43434:SF20">
    <property type="entry name" value="5'-NUCLEOTIDASE"/>
    <property type="match status" value="1"/>
</dbReference>
<dbReference type="InterPro" id="IPR050155">
    <property type="entry name" value="HAD-like_hydrolase_sf"/>
</dbReference>
<dbReference type="SFLD" id="SFLDS00003">
    <property type="entry name" value="Haloacid_Dehalogenase"/>
    <property type="match status" value="1"/>
</dbReference>
<dbReference type="InterPro" id="IPR023198">
    <property type="entry name" value="PGP-like_dom2"/>
</dbReference>
<gene>
    <name evidence="1" type="ORF">H9811_03330</name>
</gene>
<dbReference type="CDD" id="cd04302">
    <property type="entry name" value="HAD_5NT"/>
    <property type="match status" value="1"/>
</dbReference>
<dbReference type="AlphaFoldDB" id="A0A9D2EPL9"/>
<sequence>MQQYQIILFDLDGTLTDSAPGILNSVRHACRQLQLELPDEGTLQKFLGPPLPASFRDYLHLEEADIARAVAAFREYYPDKGIFENEVYAGIPALLKNLKAAGKTVLMATSKPEEFAKRIMAHFSLETCFDGIYGATMDETRTDKGEVIAYALHTAGITDLRNAVMVGDREHDVKGAARNGLPCIGAVYGYGTARELSEAGACALADTVEDLRRLLLNS</sequence>
<dbReference type="SUPFAM" id="SSF56784">
    <property type="entry name" value="HAD-like"/>
    <property type="match status" value="1"/>
</dbReference>
<dbReference type="EMBL" id="DXBP01000024">
    <property type="protein sequence ID" value="HIZ41578.1"/>
    <property type="molecule type" value="Genomic_DNA"/>
</dbReference>
<proteinExistence type="predicted"/>
<dbReference type="PANTHER" id="PTHR43434">
    <property type="entry name" value="PHOSPHOGLYCOLATE PHOSPHATASE"/>
    <property type="match status" value="1"/>
</dbReference>
<evidence type="ECO:0000313" key="1">
    <source>
        <dbReference type="EMBL" id="HIZ41578.1"/>
    </source>
</evidence>
<dbReference type="GO" id="GO:0005829">
    <property type="term" value="C:cytosol"/>
    <property type="evidence" value="ECO:0007669"/>
    <property type="project" value="TreeGrafter"/>
</dbReference>
<dbReference type="Proteomes" id="UP000824048">
    <property type="component" value="Unassembled WGS sequence"/>
</dbReference>
<dbReference type="InterPro" id="IPR041492">
    <property type="entry name" value="HAD_2"/>
</dbReference>
<keyword evidence="1" id="KW-0378">Hydrolase</keyword>
<protein>
    <submittedName>
        <fullName evidence="1">HAD family hydrolase</fullName>
    </submittedName>
</protein>
<dbReference type="GO" id="GO:0016787">
    <property type="term" value="F:hydrolase activity"/>
    <property type="evidence" value="ECO:0007669"/>
    <property type="project" value="UniProtKB-KW"/>
</dbReference>
<name>A0A9D2EPL9_9FIRM</name>
<comment type="caution">
    <text evidence="1">The sequence shown here is derived from an EMBL/GenBank/DDBJ whole genome shotgun (WGS) entry which is preliminary data.</text>
</comment>
<dbReference type="Pfam" id="PF13419">
    <property type="entry name" value="HAD_2"/>
    <property type="match status" value="1"/>
</dbReference>